<organism evidence="9 10">
    <name type="scientific">Anaerocolumna cellulosilytica</name>
    <dbReference type="NCBI Taxonomy" id="433286"/>
    <lineage>
        <taxon>Bacteria</taxon>
        <taxon>Bacillati</taxon>
        <taxon>Bacillota</taxon>
        <taxon>Clostridia</taxon>
        <taxon>Lachnospirales</taxon>
        <taxon>Lachnospiraceae</taxon>
        <taxon>Anaerocolumna</taxon>
    </lineage>
</organism>
<dbReference type="CDD" id="cd17922">
    <property type="entry name" value="DEXHc_LHR-like"/>
    <property type="match status" value="1"/>
</dbReference>
<keyword evidence="4 9" id="KW-0347">Helicase</keyword>
<dbReference type="RefSeq" id="WP_184094354.1">
    <property type="nucleotide sequence ID" value="NZ_AP023367.1"/>
</dbReference>
<keyword evidence="6" id="KW-0238">DNA-binding</keyword>
<evidence type="ECO:0000256" key="1">
    <source>
        <dbReference type="ARBA" id="ARBA00022741"/>
    </source>
</evidence>
<dbReference type="PANTHER" id="PTHR47962">
    <property type="entry name" value="ATP-DEPENDENT HELICASE LHR-RELATED-RELATED"/>
    <property type="match status" value="1"/>
</dbReference>
<dbReference type="GO" id="GO:0016887">
    <property type="term" value="F:ATP hydrolysis activity"/>
    <property type="evidence" value="ECO:0007669"/>
    <property type="project" value="TreeGrafter"/>
</dbReference>
<keyword evidence="3" id="KW-0378">Hydrolase</keyword>
<proteinExistence type="predicted"/>
<keyword evidence="2" id="KW-0227">DNA damage</keyword>
<reference evidence="9 10" key="1">
    <citation type="journal article" date="2016" name="Int. J. Syst. Evol. Microbiol.">
        <title>Descriptions of Anaerotaenia torta gen. nov., sp. nov. and Anaerocolumna cellulosilytica gen. nov., sp. nov. isolated from a methanogenic reactor of cattle waste.</title>
        <authorList>
            <person name="Uek A."/>
            <person name="Ohtaki Y."/>
            <person name="Kaku N."/>
            <person name="Ueki K."/>
        </authorList>
    </citation>
    <scope>NUCLEOTIDE SEQUENCE [LARGE SCALE GENOMIC DNA]</scope>
    <source>
        <strain evidence="9 10">SN021</strain>
    </source>
</reference>
<dbReference type="InterPro" id="IPR011545">
    <property type="entry name" value="DEAD/DEAH_box_helicase_dom"/>
</dbReference>
<dbReference type="InterPro" id="IPR055368">
    <property type="entry name" value="WH3_Lhr"/>
</dbReference>
<dbReference type="InterPro" id="IPR052511">
    <property type="entry name" value="ATP-dep_Helicase"/>
</dbReference>
<dbReference type="Proteomes" id="UP000515561">
    <property type="component" value="Chromosome"/>
</dbReference>
<dbReference type="SMART" id="SM00490">
    <property type="entry name" value="HELICc"/>
    <property type="match status" value="1"/>
</dbReference>
<dbReference type="Pfam" id="PF00270">
    <property type="entry name" value="DEAD"/>
    <property type="match status" value="1"/>
</dbReference>
<accession>A0A6S6R3U1</accession>
<name>A0A6S6R3U1_9FIRM</name>
<dbReference type="GO" id="GO:0004386">
    <property type="term" value="F:helicase activity"/>
    <property type="evidence" value="ECO:0007669"/>
    <property type="project" value="UniProtKB-KW"/>
</dbReference>
<dbReference type="Pfam" id="PF23234">
    <property type="entry name" value="WHD_4th_Lhr"/>
    <property type="match status" value="1"/>
</dbReference>
<dbReference type="PANTHER" id="PTHR47962:SF5">
    <property type="entry name" value="ATP-DEPENDENT HELICASE LHR-RELATED"/>
    <property type="match status" value="1"/>
</dbReference>
<evidence type="ECO:0000313" key="10">
    <source>
        <dbReference type="Proteomes" id="UP000515561"/>
    </source>
</evidence>
<evidence type="ECO:0000256" key="7">
    <source>
        <dbReference type="ARBA" id="ARBA00023204"/>
    </source>
</evidence>
<dbReference type="InterPro" id="IPR001650">
    <property type="entry name" value="Helicase_C-like"/>
</dbReference>
<dbReference type="GO" id="GO:0006281">
    <property type="term" value="P:DNA repair"/>
    <property type="evidence" value="ECO:0007669"/>
    <property type="project" value="UniProtKB-KW"/>
</dbReference>
<dbReference type="KEGG" id="acel:acsn021_16090"/>
<keyword evidence="1" id="KW-0547">Nucleotide-binding</keyword>
<dbReference type="Pfam" id="PF00271">
    <property type="entry name" value="Helicase_C"/>
    <property type="match status" value="1"/>
</dbReference>
<dbReference type="Pfam" id="PF08494">
    <property type="entry name" value="DEAD_assoc"/>
    <property type="match status" value="1"/>
</dbReference>
<keyword evidence="5" id="KW-0067">ATP-binding</keyword>
<evidence type="ECO:0000256" key="4">
    <source>
        <dbReference type="ARBA" id="ARBA00022806"/>
    </source>
</evidence>
<evidence type="ECO:0000256" key="8">
    <source>
        <dbReference type="ARBA" id="ARBA00023235"/>
    </source>
</evidence>
<evidence type="ECO:0000256" key="3">
    <source>
        <dbReference type="ARBA" id="ARBA00022801"/>
    </source>
</evidence>
<protein>
    <submittedName>
        <fullName evidence="9">DEAD/DEAH box helicase</fullName>
    </submittedName>
</protein>
<keyword evidence="8" id="KW-0413">Isomerase</keyword>
<dbReference type="GO" id="GO:0005524">
    <property type="term" value="F:ATP binding"/>
    <property type="evidence" value="ECO:0007669"/>
    <property type="project" value="UniProtKB-KW"/>
</dbReference>
<dbReference type="SMART" id="SM00487">
    <property type="entry name" value="DEXDc"/>
    <property type="match status" value="1"/>
</dbReference>
<dbReference type="PROSITE" id="PS51194">
    <property type="entry name" value="HELICASE_CTER"/>
    <property type="match status" value="1"/>
</dbReference>
<evidence type="ECO:0000313" key="9">
    <source>
        <dbReference type="EMBL" id="BCJ94040.1"/>
    </source>
</evidence>
<keyword evidence="7" id="KW-0234">DNA repair</keyword>
<dbReference type="InterPro" id="IPR027417">
    <property type="entry name" value="P-loop_NTPase"/>
</dbReference>
<dbReference type="InterPro" id="IPR013701">
    <property type="entry name" value="Lhr-like_DEAD/DEAH_assoc"/>
</dbReference>
<dbReference type="Pfam" id="PF23235">
    <property type="entry name" value="WHD_3rd_Lhr"/>
    <property type="match status" value="1"/>
</dbReference>
<dbReference type="InterPro" id="IPR055367">
    <property type="entry name" value="WH4_Lhr"/>
</dbReference>
<dbReference type="PROSITE" id="PS51192">
    <property type="entry name" value="HELICASE_ATP_BIND_1"/>
    <property type="match status" value="1"/>
</dbReference>
<dbReference type="EMBL" id="AP023367">
    <property type="protein sequence ID" value="BCJ94040.1"/>
    <property type="molecule type" value="Genomic_DNA"/>
</dbReference>
<evidence type="ECO:0000256" key="6">
    <source>
        <dbReference type="ARBA" id="ARBA00023125"/>
    </source>
</evidence>
<dbReference type="SUPFAM" id="SSF52540">
    <property type="entry name" value="P-loop containing nucleoside triphosphate hydrolases"/>
    <property type="match status" value="1"/>
</dbReference>
<dbReference type="InterPro" id="IPR014001">
    <property type="entry name" value="Helicase_ATP-bd"/>
</dbReference>
<evidence type="ECO:0000256" key="2">
    <source>
        <dbReference type="ARBA" id="ARBA00022763"/>
    </source>
</evidence>
<dbReference type="Gene3D" id="3.40.50.300">
    <property type="entry name" value="P-loop containing nucleotide triphosphate hydrolases"/>
    <property type="match status" value="2"/>
</dbReference>
<dbReference type="Pfam" id="PF19306">
    <property type="entry name" value="WHD_Lhr"/>
    <property type="match status" value="1"/>
</dbReference>
<sequence length="1376" mass="155063">MASKELSIFSKYTIDWFTQSLGEPTAVQKDAWPAIAKGGDTLVSAPTGTGKTLSSFLVFIDRLMAMSREGNLKQELQLIYVSPLKALAGDIRENLRRPLDGILCEQQKSKPHNTEVKGLDIAIRTGDTTQKERRQMIKTPPHILITTPESLYLLLTSKSGQTILQTAKYIIIDELHALIDSKRGAHLMLSIARLDKLCEKPLQRIGLSATIEPLSQAAQYLSPENVTIVAPKMEKEIQFLITSSMAEEKKLRKDPVWQEIAETIFSFCKDSKSVIAFVEGRAYAEKLAYYVNQLGGEGFARTHHGSLSKEHRFEVEQALREGKLRLLCATSSMELGIDVGDIDQVFQIGCPRTISSTMQRLGRAGHNPGRVSIMHMFPRAAAEGLYCGMTAEVARNGGVEYSRPPKLCLDVLAQHLVSMAVTKSYSVDEVVKLLSRAYPFLEVSKEDIHEVLCMLSGDFEHEQDIPVRPRLLYDRIRELVEGDNYSRMLAVSTGGTIPDKGLYTVRTDTGVKLGELDEEFVFETRVGDRFLLGTFAWRIASIQKDTVFVTPTATAGARLPFWKGEIKGRSIQTGISFGKILRRLEEAEMLGRLEKELMGLGLDKTVANGAGEYIKRQLGATQGLPSDETIIIEHFRDETGAQMMVHSVFGRQINSPLAILAAETAKEEVNMNINYVEDDDGFLLLPYSEGSIPEGLLYRICPETAKAVLAALLPATPLFNMNFRYNSARALMMGVSKAKRNPLWVQRLRSAEMLDSLVKIERHPLIRETKRECLEDYWDLPGLMQVLHEIQAGTIRVREMYVETPSPMSMKLRQQTEASMMYDYAPTPMGIQAAAAEALKEAKQVVPDLEHLTKVSERTKLPQDARQLHSLLMAEGDLMAGELQVPIEWLEELAVQEKVLYIEPGLWIAAEQKGRYENALIEGEQKAREYIVRQALRYRGAFTSKEIADRYLFTETDTMEILHSLCVQKLVIEREGIYYHGELYNRAAKETIQSRRQVKTLPAENYAAFLAGNIKQAAPPSEQLREGLLKLCGKSYPAALWESVILPSRVQGYRPELLDTLLSQGLLFWKLAEDGGVSFHMYEDMDWEAEVSSVTSSLSEEESTLYEGLLKRGASFMQRLAPLIGGASPYDSLLTLAQKGLVFADSFLPVRQWQLRDKLEKTTTRQRAAARSKAMTTGRWEVLRPLQQLTIEQQLERAFDRSALLCRETAGGINWSEALSVLRVWEYTGRVRRGYFIEGLSGIQFIRDKDYEGVFKHLNQPANQILWLPAIDPFQPYGKIIPHKPDRAFINVAGTIVALQAGMPIAVMERQGKVLRIFEEAFISEVLKEFAKDFERRRLFPGQNRIIVKQYPLEAKRALSEAGFIKEITEYTLYRK</sequence>
<gene>
    <name evidence="9" type="ORF">acsn021_16090</name>
</gene>
<evidence type="ECO:0000256" key="5">
    <source>
        <dbReference type="ARBA" id="ARBA00022840"/>
    </source>
</evidence>
<dbReference type="InterPro" id="IPR045628">
    <property type="entry name" value="Lhr_WH_dom"/>
</dbReference>
<keyword evidence="10" id="KW-1185">Reference proteome</keyword>
<dbReference type="GO" id="GO:0003677">
    <property type="term" value="F:DNA binding"/>
    <property type="evidence" value="ECO:0007669"/>
    <property type="project" value="UniProtKB-KW"/>
</dbReference>